<dbReference type="Proteomes" id="UP000199705">
    <property type="component" value="Unassembled WGS sequence"/>
</dbReference>
<dbReference type="AlphaFoldDB" id="A0A1G8ALP4"/>
<evidence type="ECO:0000313" key="1">
    <source>
        <dbReference type="EMBL" id="SDH21881.1"/>
    </source>
</evidence>
<sequence>MRSKLFNGKVVSVKTGSGRWVQLVPDSTGGYWLYEPLPELALGRLLFDQEDHWIYDGDLLSISEQEDAAAVITGCQREMNELLESIKRI</sequence>
<protein>
    <submittedName>
        <fullName evidence="1">Uncharacterized protein</fullName>
    </submittedName>
</protein>
<accession>A0A1G8ALP4</accession>
<name>A0A1G8ALP4_9SPHI</name>
<evidence type="ECO:0000313" key="2">
    <source>
        <dbReference type="Proteomes" id="UP000199705"/>
    </source>
</evidence>
<keyword evidence="2" id="KW-1185">Reference proteome</keyword>
<dbReference type="RefSeq" id="WP_091169036.1">
    <property type="nucleotide sequence ID" value="NZ_FNCG01000007.1"/>
</dbReference>
<organism evidence="1 2">
    <name type="scientific">Mucilaginibacter gossypii</name>
    <dbReference type="NCBI Taxonomy" id="551996"/>
    <lineage>
        <taxon>Bacteria</taxon>
        <taxon>Pseudomonadati</taxon>
        <taxon>Bacteroidota</taxon>
        <taxon>Sphingobacteriia</taxon>
        <taxon>Sphingobacteriales</taxon>
        <taxon>Sphingobacteriaceae</taxon>
        <taxon>Mucilaginibacter</taxon>
    </lineage>
</organism>
<dbReference type="EMBL" id="FNCG01000007">
    <property type="protein sequence ID" value="SDH21881.1"/>
    <property type="molecule type" value="Genomic_DNA"/>
</dbReference>
<gene>
    <name evidence="1" type="ORF">SAMN05192573_107240</name>
</gene>
<reference evidence="2" key="1">
    <citation type="submission" date="2016-10" db="EMBL/GenBank/DDBJ databases">
        <authorList>
            <person name="Varghese N."/>
            <person name="Submissions S."/>
        </authorList>
    </citation>
    <scope>NUCLEOTIDE SEQUENCE [LARGE SCALE GENOMIC DNA]</scope>
    <source>
        <strain evidence="2">Gh-67</strain>
    </source>
</reference>
<proteinExistence type="predicted"/>